<accession>A0A9D4KLZ7</accession>
<evidence type="ECO:0000313" key="2">
    <source>
        <dbReference type="EMBL" id="KAH3842333.1"/>
    </source>
</evidence>
<dbReference type="Pfam" id="PF00619">
    <property type="entry name" value="CARD"/>
    <property type="match status" value="1"/>
</dbReference>
<dbReference type="EMBL" id="JAIWYP010000004">
    <property type="protein sequence ID" value="KAH3842400.1"/>
    <property type="molecule type" value="Genomic_DNA"/>
</dbReference>
<dbReference type="InterPro" id="IPR001315">
    <property type="entry name" value="CARD"/>
</dbReference>
<sequence>MLKHNNTFLKELKLRSVLFYLQSEIDNDRQMARLLDMLTKRGPEAYDKFMDCLSEDYPWVVQNFREKEAELMEQDRGEAVCCGVHTRVY</sequence>
<reference evidence="2" key="2">
    <citation type="submission" date="2020-11" db="EMBL/GenBank/DDBJ databases">
        <authorList>
            <person name="McCartney M.A."/>
            <person name="Auch B."/>
            <person name="Kono T."/>
            <person name="Mallez S."/>
            <person name="Becker A."/>
            <person name="Gohl D.M."/>
            <person name="Silverstein K.A.T."/>
            <person name="Koren S."/>
            <person name="Bechman K.B."/>
            <person name="Herman A."/>
            <person name="Abrahante J.E."/>
            <person name="Garbe J."/>
        </authorList>
    </citation>
    <scope>NUCLEOTIDE SEQUENCE</scope>
    <source>
        <strain evidence="2">Duluth1</strain>
        <tissue evidence="2">Whole animal</tissue>
    </source>
</reference>
<dbReference type="CDD" id="cd01671">
    <property type="entry name" value="CARD"/>
    <property type="match status" value="1"/>
</dbReference>
<protein>
    <recommendedName>
        <fullName evidence="1">CARD domain-containing protein</fullName>
    </recommendedName>
</protein>
<keyword evidence="4" id="KW-1185">Reference proteome</keyword>
<dbReference type="SUPFAM" id="SSF47986">
    <property type="entry name" value="DEATH domain"/>
    <property type="match status" value="1"/>
</dbReference>
<dbReference type="InterPro" id="IPR011029">
    <property type="entry name" value="DEATH-like_dom_sf"/>
</dbReference>
<evidence type="ECO:0000313" key="3">
    <source>
        <dbReference type="EMBL" id="KAH3842400.1"/>
    </source>
</evidence>
<evidence type="ECO:0000259" key="1">
    <source>
        <dbReference type="Pfam" id="PF00619"/>
    </source>
</evidence>
<dbReference type="Proteomes" id="UP000828390">
    <property type="component" value="Unassembled WGS sequence"/>
</dbReference>
<comment type="caution">
    <text evidence="2">The sequence shown here is derived from an EMBL/GenBank/DDBJ whole genome shotgun (WGS) entry which is preliminary data.</text>
</comment>
<reference evidence="2" key="1">
    <citation type="journal article" date="2019" name="bioRxiv">
        <title>The Genome of the Zebra Mussel, Dreissena polymorpha: A Resource for Invasive Species Research.</title>
        <authorList>
            <person name="McCartney M.A."/>
            <person name="Auch B."/>
            <person name="Kono T."/>
            <person name="Mallez S."/>
            <person name="Zhang Y."/>
            <person name="Obille A."/>
            <person name="Becker A."/>
            <person name="Abrahante J.E."/>
            <person name="Garbe J."/>
            <person name="Badalamenti J.P."/>
            <person name="Herman A."/>
            <person name="Mangelson H."/>
            <person name="Liachko I."/>
            <person name="Sullivan S."/>
            <person name="Sone E.D."/>
            <person name="Koren S."/>
            <person name="Silverstein K.A.T."/>
            <person name="Beckman K.B."/>
            <person name="Gohl D.M."/>
        </authorList>
    </citation>
    <scope>NUCLEOTIDE SEQUENCE</scope>
    <source>
        <strain evidence="2">Duluth1</strain>
        <tissue evidence="2">Whole animal</tissue>
    </source>
</reference>
<organism evidence="2 4">
    <name type="scientific">Dreissena polymorpha</name>
    <name type="common">Zebra mussel</name>
    <name type="synonym">Mytilus polymorpha</name>
    <dbReference type="NCBI Taxonomy" id="45954"/>
    <lineage>
        <taxon>Eukaryota</taxon>
        <taxon>Metazoa</taxon>
        <taxon>Spiralia</taxon>
        <taxon>Lophotrochozoa</taxon>
        <taxon>Mollusca</taxon>
        <taxon>Bivalvia</taxon>
        <taxon>Autobranchia</taxon>
        <taxon>Heteroconchia</taxon>
        <taxon>Euheterodonta</taxon>
        <taxon>Imparidentia</taxon>
        <taxon>Neoheterodontei</taxon>
        <taxon>Myida</taxon>
        <taxon>Dreissenoidea</taxon>
        <taxon>Dreissenidae</taxon>
        <taxon>Dreissena</taxon>
    </lineage>
</organism>
<proteinExistence type="predicted"/>
<evidence type="ECO:0000313" key="4">
    <source>
        <dbReference type="Proteomes" id="UP000828390"/>
    </source>
</evidence>
<feature type="domain" description="CARD" evidence="1">
    <location>
        <begin position="26"/>
        <end position="64"/>
    </location>
</feature>
<name>A0A9D4KLZ7_DREPO</name>
<dbReference type="GO" id="GO:0042981">
    <property type="term" value="P:regulation of apoptotic process"/>
    <property type="evidence" value="ECO:0007669"/>
    <property type="project" value="InterPro"/>
</dbReference>
<dbReference type="AlphaFoldDB" id="A0A9D4KLZ7"/>
<dbReference type="Gene3D" id="1.10.533.10">
    <property type="entry name" value="Death Domain, Fas"/>
    <property type="match status" value="1"/>
</dbReference>
<dbReference type="EMBL" id="JAIWYP010000004">
    <property type="protein sequence ID" value="KAH3842333.1"/>
    <property type="molecule type" value="Genomic_DNA"/>
</dbReference>
<gene>
    <name evidence="2" type="ORF">DPMN_115830</name>
    <name evidence="3" type="ORF">DPMN_115896</name>
</gene>